<feature type="binding site" description="in other chain" evidence="8">
    <location>
        <begin position="137"/>
        <end position="139"/>
    </location>
    <ligand>
        <name>FMN</name>
        <dbReference type="ChEBI" id="CHEBI:58210"/>
        <note>ligand shared between dimeric partners</note>
    </ligand>
</feature>
<feature type="binding site" description="in other chain" evidence="8">
    <location>
        <begin position="15"/>
        <end position="17"/>
    </location>
    <ligand>
        <name>FMN</name>
        <dbReference type="ChEBI" id="CHEBI:58210"/>
        <note>ligand shared between dimeric partners</note>
    </ligand>
</feature>
<dbReference type="EMBL" id="JRKS01000001">
    <property type="protein sequence ID" value="KGJ09651.1"/>
    <property type="molecule type" value="Genomic_DNA"/>
</dbReference>
<dbReference type="OrthoDB" id="9804207at2"/>
<dbReference type="InterPro" id="IPR026021">
    <property type="entry name" value="YdjA-like"/>
</dbReference>
<comment type="cofactor">
    <cofactor evidence="8">
        <name>FMN</name>
        <dbReference type="ChEBI" id="CHEBI:58210"/>
    </cofactor>
    <text evidence="8">Binds 1 FMN per subunit.</text>
</comment>
<keyword evidence="4 7" id="KW-0521">NADP</keyword>
<feature type="domain" description="Nitroreductase" evidence="9">
    <location>
        <begin position="13"/>
        <end position="167"/>
    </location>
</feature>
<dbReference type="PANTHER" id="PTHR43821:SF1">
    <property type="entry name" value="NAD(P)H NITROREDUCTASE YDJA-RELATED"/>
    <property type="match status" value="1"/>
</dbReference>
<dbReference type="PIRSF" id="PIRSF000232">
    <property type="entry name" value="YdjA"/>
    <property type="match status" value="1"/>
</dbReference>
<feature type="binding site" evidence="8">
    <location>
        <position position="46"/>
    </location>
    <ligand>
        <name>FMN</name>
        <dbReference type="ChEBI" id="CHEBI:58210"/>
        <note>ligand shared between dimeric partners</note>
    </ligand>
</feature>
<evidence type="ECO:0000313" key="11">
    <source>
        <dbReference type="Proteomes" id="UP000029917"/>
    </source>
</evidence>
<evidence type="ECO:0000256" key="7">
    <source>
        <dbReference type="PIRNR" id="PIRNR000232"/>
    </source>
</evidence>
<evidence type="ECO:0000313" key="10">
    <source>
        <dbReference type="EMBL" id="KGJ09651.1"/>
    </source>
</evidence>
<protein>
    <recommendedName>
        <fullName evidence="7">Putative NAD(P)H nitroreductase</fullName>
        <ecNumber evidence="7">1.-.-.-</ecNumber>
    </recommendedName>
</protein>
<dbReference type="EC" id="1.-.-.-" evidence="7"/>
<keyword evidence="3 7" id="KW-0288">FMN</keyword>
<evidence type="ECO:0000256" key="4">
    <source>
        <dbReference type="ARBA" id="ARBA00022857"/>
    </source>
</evidence>
<dbReference type="Proteomes" id="UP000029917">
    <property type="component" value="Unassembled WGS sequence"/>
</dbReference>
<comment type="caution">
    <text evidence="10">The sequence shown here is derived from an EMBL/GenBank/DDBJ whole genome shotgun (WGS) entry which is preliminary data.</text>
</comment>
<dbReference type="Pfam" id="PF00881">
    <property type="entry name" value="Nitroreductase"/>
    <property type="match status" value="1"/>
</dbReference>
<dbReference type="InterPro" id="IPR000415">
    <property type="entry name" value="Nitroreductase-like"/>
</dbReference>
<dbReference type="RefSeq" id="WP_036715888.1">
    <property type="nucleotide sequence ID" value="NZ_JRKS01000001.1"/>
</dbReference>
<keyword evidence="2 7" id="KW-0285">Flavoprotein</keyword>
<gene>
    <name evidence="10" type="ORF">IC63_00440</name>
</gene>
<reference evidence="10 11" key="2">
    <citation type="submission" date="2014-10" db="EMBL/GenBank/DDBJ databases">
        <title>Paracoccus sanguinis sp. nov., isolated from clinical specimens of New York State patients.</title>
        <authorList>
            <person name="Mingle L.A."/>
            <person name="Cole J.A."/>
            <person name="Lapierre P."/>
            <person name="Musser K.A."/>
        </authorList>
    </citation>
    <scope>NUCLEOTIDE SEQUENCE [LARGE SCALE GENOMIC DNA]</scope>
    <source>
        <strain evidence="10 11">HAMBI 3106</strain>
    </source>
</reference>
<evidence type="ECO:0000256" key="3">
    <source>
        <dbReference type="ARBA" id="ARBA00022643"/>
    </source>
</evidence>
<keyword evidence="5 7" id="KW-0560">Oxidoreductase</keyword>
<keyword evidence="11" id="KW-1185">Reference proteome</keyword>
<dbReference type="PANTHER" id="PTHR43821">
    <property type="entry name" value="NAD(P)H NITROREDUCTASE YDJA-RELATED"/>
    <property type="match status" value="1"/>
</dbReference>
<dbReference type="AlphaFoldDB" id="A0A099FHC2"/>
<evidence type="ECO:0000256" key="2">
    <source>
        <dbReference type="ARBA" id="ARBA00022630"/>
    </source>
</evidence>
<dbReference type="STRING" id="690417.IC63_00440"/>
<organism evidence="10 11">
    <name type="scientific">Paracoccus sphaerophysae</name>
    <dbReference type="NCBI Taxonomy" id="690417"/>
    <lineage>
        <taxon>Bacteria</taxon>
        <taxon>Pseudomonadati</taxon>
        <taxon>Pseudomonadota</taxon>
        <taxon>Alphaproteobacteria</taxon>
        <taxon>Rhodobacterales</taxon>
        <taxon>Paracoccaceae</taxon>
        <taxon>Paracoccus</taxon>
    </lineage>
</organism>
<keyword evidence="6 7" id="KW-0520">NAD</keyword>
<dbReference type="CDD" id="cd02135">
    <property type="entry name" value="YdjA-like"/>
    <property type="match status" value="1"/>
</dbReference>
<evidence type="ECO:0000256" key="1">
    <source>
        <dbReference type="ARBA" id="ARBA00007118"/>
    </source>
</evidence>
<comment type="similarity">
    <text evidence="1 7">Belongs to the nitroreductase family.</text>
</comment>
<name>A0A099FHC2_9RHOB</name>
<dbReference type="SUPFAM" id="SSF55469">
    <property type="entry name" value="FMN-dependent nitroreductase-like"/>
    <property type="match status" value="1"/>
</dbReference>
<evidence type="ECO:0000256" key="5">
    <source>
        <dbReference type="ARBA" id="ARBA00023002"/>
    </source>
</evidence>
<evidence type="ECO:0000256" key="8">
    <source>
        <dbReference type="PIRSR" id="PIRSR000232-1"/>
    </source>
</evidence>
<sequence>MQHIDPQTLYFLRHRRSHPPRMLRGPGPDRHEVMNLLTLAARVPDHGKLEPWRFIVLERATLDRLAPVLAQYAGDRGGDAAAVEKARSAFDSPLIVAVVSAPVAHPKVPEWEQFLSAGAVCLSLVNAALAAGYGAAWLSGPAAEDGFARAHLGVSEGERIVGLIHIGQRGDGEVPDRPRPDVAARTSFL</sequence>
<proteinExistence type="inferred from homology"/>
<feature type="binding site" evidence="8">
    <location>
        <position position="42"/>
    </location>
    <ligand>
        <name>FMN</name>
        <dbReference type="ChEBI" id="CHEBI:58210"/>
        <note>ligand shared between dimeric partners</note>
    </ligand>
</feature>
<dbReference type="GO" id="GO:0016491">
    <property type="term" value="F:oxidoreductase activity"/>
    <property type="evidence" value="ECO:0007669"/>
    <property type="project" value="UniProtKB-UniRule"/>
</dbReference>
<dbReference type="Gene3D" id="3.40.109.10">
    <property type="entry name" value="NADH Oxidase"/>
    <property type="match status" value="1"/>
</dbReference>
<accession>A0A099FHC2</accession>
<reference evidence="10 11" key="1">
    <citation type="submission" date="2014-09" db="EMBL/GenBank/DDBJ databases">
        <authorList>
            <person name="McGinnis J.M."/>
            <person name="Wolfgang W.J."/>
        </authorList>
    </citation>
    <scope>NUCLEOTIDE SEQUENCE [LARGE SCALE GENOMIC DNA]</scope>
    <source>
        <strain evidence="10 11">HAMBI 3106</strain>
    </source>
</reference>
<evidence type="ECO:0000259" key="9">
    <source>
        <dbReference type="Pfam" id="PF00881"/>
    </source>
</evidence>
<evidence type="ECO:0000256" key="6">
    <source>
        <dbReference type="ARBA" id="ARBA00023027"/>
    </source>
</evidence>
<dbReference type="InterPro" id="IPR029479">
    <property type="entry name" value="Nitroreductase"/>
</dbReference>
<dbReference type="InterPro" id="IPR052530">
    <property type="entry name" value="NAD(P)H_nitroreductase"/>
</dbReference>